<dbReference type="Gene3D" id="1.10.246.130">
    <property type="match status" value="1"/>
</dbReference>
<feature type="signal peptide" evidence="4">
    <location>
        <begin position="1"/>
        <end position="18"/>
    </location>
</feature>
<dbReference type="UniPathway" id="UPA00204"/>
<dbReference type="GO" id="GO:0006751">
    <property type="term" value="P:glutathione catabolic process"/>
    <property type="evidence" value="ECO:0007669"/>
    <property type="project" value="UniProtKB-UniRule"/>
</dbReference>
<dbReference type="NCBIfam" id="TIGR00066">
    <property type="entry name" value="g_glut_trans"/>
    <property type="match status" value="1"/>
</dbReference>
<dbReference type="EC" id="3.4.19.13" evidence="3"/>
<protein>
    <recommendedName>
        <fullName evidence="3">Glutathione hydrolase</fullName>
        <ecNumber evidence="3">2.3.2.2</ecNumber>
        <ecNumber evidence="3">3.4.19.13</ecNumber>
    </recommendedName>
    <alternativeName>
        <fullName evidence="3">Gamma-glutamyltransferase</fullName>
    </alternativeName>
    <alternativeName>
        <fullName evidence="3">Gamma-glutamyltranspeptidase</fullName>
    </alternativeName>
</protein>
<feature type="binding site" evidence="2">
    <location>
        <position position="454"/>
    </location>
    <ligand>
        <name>L-glutamate</name>
        <dbReference type="ChEBI" id="CHEBI:29985"/>
    </ligand>
</feature>
<feature type="chain" id="PRO_5016875351" description="Glutathione hydrolase" evidence="4">
    <location>
        <begin position="19"/>
        <end position="551"/>
    </location>
</feature>
<dbReference type="EMBL" id="LKCN02000007">
    <property type="protein sequence ID" value="RCI12806.1"/>
    <property type="molecule type" value="Genomic_DNA"/>
</dbReference>
<evidence type="ECO:0000256" key="3">
    <source>
        <dbReference type="RuleBase" id="RU368068"/>
    </source>
</evidence>
<evidence type="ECO:0000313" key="6">
    <source>
        <dbReference type="Proteomes" id="UP000253664"/>
    </source>
</evidence>
<keyword evidence="6" id="KW-1185">Reference proteome</keyword>
<dbReference type="FunFam" id="1.10.246.130:FF:000001">
    <property type="entry name" value="Gamma-glutamyltransferase 5 isoform 1"/>
    <property type="match status" value="1"/>
</dbReference>
<organism evidence="5 6">
    <name type="scientific">Ophiocordyceps polyrhachis-furcata BCC 54312</name>
    <dbReference type="NCBI Taxonomy" id="1330021"/>
    <lineage>
        <taxon>Eukaryota</taxon>
        <taxon>Fungi</taxon>
        <taxon>Dikarya</taxon>
        <taxon>Ascomycota</taxon>
        <taxon>Pezizomycotina</taxon>
        <taxon>Sordariomycetes</taxon>
        <taxon>Hypocreomycetidae</taxon>
        <taxon>Hypocreales</taxon>
        <taxon>Ophiocordycipitaceae</taxon>
        <taxon>Ophiocordyceps</taxon>
    </lineage>
</organism>
<reference evidence="5 6" key="1">
    <citation type="journal article" date="2015" name="BMC Genomics">
        <title>Insights from the genome of Ophiocordyceps polyrhachis-furcata to pathogenicity and host specificity in insect fungi.</title>
        <authorList>
            <person name="Wichadakul D."/>
            <person name="Kobmoo N."/>
            <person name="Ingsriswang S."/>
            <person name="Tangphatsornruang S."/>
            <person name="Chantasingh D."/>
            <person name="Luangsa-ard J.J."/>
            <person name="Eurwilaichitr L."/>
        </authorList>
    </citation>
    <scope>NUCLEOTIDE SEQUENCE [LARGE SCALE GENOMIC DNA]</scope>
    <source>
        <strain evidence="5 6">BCC 54312</strain>
    </source>
</reference>
<comment type="catalytic activity">
    <reaction evidence="3">
        <text>glutathione + H2O = L-cysteinylglycine + L-glutamate</text>
        <dbReference type="Rhea" id="RHEA:28807"/>
        <dbReference type="ChEBI" id="CHEBI:15377"/>
        <dbReference type="ChEBI" id="CHEBI:29985"/>
        <dbReference type="ChEBI" id="CHEBI:57925"/>
        <dbReference type="ChEBI" id="CHEBI:61694"/>
        <dbReference type="EC" id="3.4.19.13"/>
    </reaction>
</comment>
<evidence type="ECO:0000256" key="4">
    <source>
        <dbReference type="SAM" id="SignalP"/>
    </source>
</evidence>
<dbReference type="InterPro" id="IPR029055">
    <property type="entry name" value="Ntn_hydrolases_N"/>
</dbReference>
<dbReference type="InterPro" id="IPR000101">
    <property type="entry name" value="GGT_peptidase"/>
</dbReference>
<dbReference type="PANTHER" id="PTHR11686">
    <property type="entry name" value="GAMMA GLUTAMYL TRANSPEPTIDASE"/>
    <property type="match status" value="1"/>
</dbReference>
<dbReference type="EC" id="2.3.2.2" evidence="3"/>
<dbReference type="OrthoDB" id="1081007at2759"/>
<comment type="caution">
    <text evidence="5">The sequence shown here is derived from an EMBL/GenBank/DDBJ whole genome shotgun (WGS) entry which is preliminary data.</text>
</comment>
<dbReference type="Pfam" id="PF01019">
    <property type="entry name" value="G_glu_transpept"/>
    <property type="match status" value="1"/>
</dbReference>
<dbReference type="InterPro" id="IPR043137">
    <property type="entry name" value="GGT_ssub_C"/>
</dbReference>
<proteinExistence type="predicted"/>
<comment type="pathway">
    <text evidence="3">Sulfur metabolism; glutathione metabolism.</text>
</comment>
<feature type="active site" description="Nucleophile" evidence="1">
    <location>
        <position position="361"/>
    </location>
</feature>
<keyword evidence="3" id="KW-0808">Transferase</keyword>
<dbReference type="GO" id="GO:0103068">
    <property type="term" value="F:leukotriene C4 gamma-glutamyl transferase activity"/>
    <property type="evidence" value="ECO:0007669"/>
    <property type="project" value="UniProtKB-EC"/>
</dbReference>
<dbReference type="AlphaFoldDB" id="A0A367LEG8"/>
<comment type="catalytic activity">
    <reaction evidence="3">
        <text>an N-terminal (5-L-glutamyl)-[peptide] + an alpha-amino acid = 5-L-glutamyl amino acid + an N-terminal L-alpha-aminoacyl-[peptide]</text>
        <dbReference type="Rhea" id="RHEA:23904"/>
        <dbReference type="Rhea" id="RHEA-COMP:9780"/>
        <dbReference type="Rhea" id="RHEA-COMP:9795"/>
        <dbReference type="ChEBI" id="CHEBI:77644"/>
        <dbReference type="ChEBI" id="CHEBI:78597"/>
        <dbReference type="ChEBI" id="CHEBI:78599"/>
        <dbReference type="ChEBI" id="CHEBI:78608"/>
        <dbReference type="EC" id="2.3.2.2"/>
    </reaction>
</comment>
<sequence>MMPLPWAISLFFAAVGASQDGPKLGAVASESAVCSRIGTRLLQSGGSAADAIVGTILCVGTVAMYHSGIGGGGFMTIRAAGGERYETVDFREVAPAAAFEDMFKNNSDASNFGGLASGVPGELRGLQYLHTKYGKLDWSQLVMPSVHLARYGFVVTDDLASRMSSEANSFLTGDPAWAMDFAPRGRRLQKGQVMTRKRYADTLERIAVDGVDAFYSGAIAQATIAALQARNGTMTMADLANYAVVHRKPVHIDYRGVRLTSCNAPSGGIVALSALNILGGYDRFGDSFHLDTHRLDEAIKLAYGQRTKLGDPSFTDVANLTAAMVSPQHGHRLRSQISDLTTRDVSWYDPDRFESHDSRGTSHMVAADATGLAVSLTTTVNALFGSRLMVPETGIVMNNQMNDFSIPGVSNGYGYVPSPSNFIRPGKRPLSSISPVIAETSQGRLLFSIGAAGGSRITTATIQNIIHLLDRRMNMADALGQPRLHDQLLPPHVSFEYPFDNGTVAFMKSLHHNVTWVAPGQSTAQGLRLLPNGTFEAAGEPRQLNSGGFAV</sequence>
<evidence type="ECO:0000313" key="5">
    <source>
        <dbReference type="EMBL" id="RCI12806.1"/>
    </source>
</evidence>
<feature type="binding site" evidence="2">
    <location>
        <begin position="379"/>
        <end position="381"/>
    </location>
    <ligand>
        <name>L-glutamate</name>
        <dbReference type="ChEBI" id="CHEBI:29985"/>
    </ligand>
</feature>
<dbReference type="InterPro" id="IPR043138">
    <property type="entry name" value="GGT_lsub"/>
</dbReference>
<dbReference type="SUPFAM" id="SSF56235">
    <property type="entry name" value="N-terminal nucleophile aminohydrolases (Ntn hydrolases)"/>
    <property type="match status" value="1"/>
</dbReference>
<dbReference type="GO" id="GO:0005886">
    <property type="term" value="C:plasma membrane"/>
    <property type="evidence" value="ECO:0007669"/>
    <property type="project" value="TreeGrafter"/>
</dbReference>
<keyword evidence="3" id="KW-0378">Hydrolase</keyword>
<keyword evidence="3" id="KW-0012">Acyltransferase</keyword>
<accession>A0A367LEG8</accession>
<dbReference type="GO" id="GO:0036374">
    <property type="term" value="F:glutathione hydrolase activity"/>
    <property type="evidence" value="ECO:0007669"/>
    <property type="project" value="UniProtKB-UniRule"/>
</dbReference>
<feature type="binding site" evidence="2">
    <location>
        <begin position="431"/>
        <end position="432"/>
    </location>
    <ligand>
        <name>L-glutamate</name>
        <dbReference type="ChEBI" id="CHEBI:29985"/>
    </ligand>
</feature>
<keyword evidence="4" id="KW-0732">Signal</keyword>
<feature type="binding site" evidence="2">
    <location>
        <position position="91"/>
    </location>
    <ligand>
        <name>L-glutamate</name>
        <dbReference type="ChEBI" id="CHEBI:29985"/>
    </ligand>
</feature>
<dbReference type="FunFam" id="3.60.20.40:FF:000008">
    <property type="entry name" value="Gamma-glutamyltranspeptidase (Eurofung)"/>
    <property type="match status" value="1"/>
</dbReference>
<dbReference type="PANTHER" id="PTHR11686:SF62">
    <property type="entry name" value="GLUTATHIONE HYDROLASE"/>
    <property type="match status" value="1"/>
</dbReference>
<name>A0A367LEG8_9HYPO</name>
<comment type="catalytic activity">
    <reaction evidence="3">
        <text>an S-substituted glutathione + H2O = an S-substituted L-cysteinylglycine + L-glutamate</text>
        <dbReference type="Rhea" id="RHEA:59468"/>
        <dbReference type="ChEBI" id="CHEBI:15377"/>
        <dbReference type="ChEBI" id="CHEBI:29985"/>
        <dbReference type="ChEBI" id="CHEBI:90779"/>
        <dbReference type="ChEBI" id="CHEBI:143103"/>
        <dbReference type="EC" id="3.4.19.13"/>
    </reaction>
</comment>
<dbReference type="Proteomes" id="UP000253664">
    <property type="component" value="Unassembled WGS sequence"/>
</dbReference>
<feature type="binding site" evidence="2">
    <location>
        <position position="403"/>
    </location>
    <ligand>
        <name>L-glutamate</name>
        <dbReference type="ChEBI" id="CHEBI:29985"/>
    </ligand>
</feature>
<dbReference type="STRING" id="1330021.A0A367LEG8"/>
<evidence type="ECO:0000256" key="2">
    <source>
        <dbReference type="PIRSR" id="PIRSR600101-2"/>
    </source>
</evidence>
<comment type="function">
    <text evidence="3">Cleaves the gamma-glutamyl peptide bond of glutathione and glutathione conjugates.</text>
</comment>
<dbReference type="Gene3D" id="3.60.20.40">
    <property type="match status" value="1"/>
</dbReference>
<dbReference type="PRINTS" id="PR01210">
    <property type="entry name" value="GGTRANSPTASE"/>
</dbReference>
<gene>
    <name evidence="5" type="ORF">L249_0894</name>
</gene>
<evidence type="ECO:0000256" key="1">
    <source>
        <dbReference type="PIRSR" id="PIRSR600101-1"/>
    </source>
</evidence>